<feature type="domain" description="CN hydrolase" evidence="10">
    <location>
        <begin position="220"/>
        <end position="445"/>
    </location>
</feature>
<feature type="transmembrane region" description="Helical" evidence="9">
    <location>
        <begin position="191"/>
        <end position="208"/>
    </location>
</feature>
<comment type="similarity">
    <text evidence="2">Belongs to the CN hydrolase family. Apolipoprotein N-acyltransferase subfamily.</text>
</comment>
<evidence type="ECO:0000256" key="9">
    <source>
        <dbReference type="SAM" id="Phobius"/>
    </source>
</evidence>
<dbReference type="GO" id="GO:0042158">
    <property type="term" value="P:lipoprotein biosynthetic process"/>
    <property type="evidence" value="ECO:0007669"/>
    <property type="project" value="InterPro"/>
</dbReference>
<gene>
    <name evidence="11" type="ORF">FTUN_0349</name>
</gene>
<feature type="transmembrane region" description="Helical" evidence="9">
    <location>
        <begin position="82"/>
        <end position="102"/>
    </location>
</feature>
<dbReference type="InterPro" id="IPR036526">
    <property type="entry name" value="C-N_Hydrolase_sf"/>
</dbReference>
<dbReference type="InterPro" id="IPR004563">
    <property type="entry name" value="Apolipo_AcylTrfase"/>
</dbReference>
<dbReference type="InterPro" id="IPR045378">
    <property type="entry name" value="LNT_N"/>
</dbReference>
<evidence type="ECO:0000256" key="8">
    <source>
        <dbReference type="ARBA" id="ARBA00023315"/>
    </source>
</evidence>
<evidence type="ECO:0000256" key="4">
    <source>
        <dbReference type="ARBA" id="ARBA00022679"/>
    </source>
</evidence>
<proteinExistence type="inferred from homology"/>
<evidence type="ECO:0000313" key="11">
    <source>
        <dbReference type="EMBL" id="QJW92852.1"/>
    </source>
</evidence>
<keyword evidence="3" id="KW-1003">Cell membrane</keyword>
<dbReference type="Proteomes" id="UP000503447">
    <property type="component" value="Chromosome"/>
</dbReference>
<keyword evidence="7 9" id="KW-0472">Membrane</keyword>
<dbReference type="PROSITE" id="PS50263">
    <property type="entry name" value="CN_HYDROLASE"/>
    <property type="match status" value="1"/>
</dbReference>
<organism evidence="11 12">
    <name type="scientific">Frigoriglobus tundricola</name>
    <dbReference type="NCBI Taxonomy" id="2774151"/>
    <lineage>
        <taxon>Bacteria</taxon>
        <taxon>Pseudomonadati</taxon>
        <taxon>Planctomycetota</taxon>
        <taxon>Planctomycetia</taxon>
        <taxon>Gemmatales</taxon>
        <taxon>Gemmataceae</taxon>
        <taxon>Frigoriglobus</taxon>
    </lineage>
</organism>
<evidence type="ECO:0000259" key="10">
    <source>
        <dbReference type="PROSITE" id="PS50263"/>
    </source>
</evidence>
<feature type="transmembrane region" description="Helical" evidence="9">
    <location>
        <begin position="55"/>
        <end position="76"/>
    </location>
</feature>
<evidence type="ECO:0000256" key="3">
    <source>
        <dbReference type="ARBA" id="ARBA00022475"/>
    </source>
</evidence>
<dbReference type="SUPFAM" id="SSF56317">
    <property type="entry name" value="Carbon-nitrogen hydrolase"/>
    <property type="match status" value="1"/>
</dbReference>
<protein>
    <recommendedName>
        <fullName evidence="10">CN hydrolase domain-containing protein</fullName>
    </recommendedName>
</protein>
<dbReference type="KEGG" id="ftj:FTUN_0349"/>
<keyword evidence="4" id="KW-0808">Transferase</keyword>
<name>A0A6M5YIQ2_9BACT</name>
<evidence type="ECO:0000256" key="2">
    <source>
        <dbReference type="ARBA" id="ARBA00010065"/>
    </source>
</evidence>
<evidence type="ECO:0000256" key="1">
    <source>
        <dbReference type="ARBA" id="ARBA00004651"/>
    </source>
</evidence>
<dbReference type="RefSeq" id="WP_171469170.1">
    <property type="nucleotide sequence ID" value="NZ_CP053452.2"/>
</dbReference>
<feature type="transmembrane region" description="Helical" evidence="9">
    <location>
        <begin position="155"/>
        <end position="179"/>
    </location>
</feature>
<evidence type="ECO:0000256" key="5">
    <source>
        <dbReference type="ARBA" id="ARBA00022692"/>
    </source>
</evidence>
<dbReference type="Pfam" id="PF20154">
    <property type="entry name" value="LNT_N"/>
    <property type="match status" value="1"/>
</dbReference>
<keyword evidence="12" id="KW-1185">Reference proteome</keyword>
<keyword evidence="6 9" id="KW-1133">Transmembrane helix</keyword>
<accession>A0A6M5YIQ2</accession>
<feature type="transmembrane region" description="Helical" evidence="9">
    <location>
        <begin position="458"/>
        <end position="475"/>
    </location>
</feature>
<sequence length="482" mass="52347">MVFDLARLRPFAFGSLGLSALGVWYGTGLHPMWWVTWLAPVPVLHFAYRAGTGPACAATFGAWFLGSLNLCAYFRSVLAIPFLPVALFLIIPAMAFVLAVLLSRALVRRGSLTGAALAVPATWVSFEYVVSVFGLNGTAGNLAYTQVDCPTLLQLASLTGLWGISFVVLLVPTSLAVALSAPRAKAPLVRVLAFVLAVLAGVACYGTWRLHRPRDAGDTVTVGLVATDVPARIFPRTREDALETLRLYVEQVDPLARRGAEVIVLPEKLLSVTETGYAKVTELFQDAAIRNHVRVIVGLARDGDPLDHNVALVFSPNGSVEAVYEKHHLVPQFEDRFHAGADRTVLRRETVPWGVQICKDMDFPPLSRDYAAEGVGLMLVPAWDFDQDRWLHGRMAVVRGVEGGFCVARAAKQGLLTVSDECGRILAEERSDSAPFATLTARVAVTHRATIYSRCGDWLAWISLTVAALALASLIRRPRQPA</sequence>
<dbReference type="InterPro" id="IPR003010">
    <property type="entry name" value="C-N_Hydrolase"/>
</dbReference>
<comment type="subcellular location">
    <subcellularLocation>
        <location evidence="1">Cell membrane</location>
        <topology evidence="1">Multi-pass membrane protein</topology>
    </subcellularLocation>
</comment>
<dbReference type="PANTHER" id="PTHR38686">
    <property type="entry name" value="APOLIPOPROTEIN N-ACYLTRANSFERASE"/>
    <property type="match status" value="1"/>
</dbReference>
<evidence type="ECO:0000256" key="7">
    <source>
        <dbReference type="ARBA" id="ARBA00023136"/>
    </source>
</evidence>
<feature type="transmembrane region" description="Helical" evidence="9">
    <location>
        <begin position="7"/>
        <end position="25"/>
    </location>
</feature>
<reference evidence="12" key="1">
    <citation type="submission" date="2020-05" db="EMBL/GenBank/DDBJ databases">
        <title>Frigoriglobus tundricola gen. nov., sp. nov., a psychrotolerant cellulolytic planctomycete of the family Gemmataceae with two divergent copies of 16S rRNA gene.</title>
        <authorList>
            <person name="Kulichevskaya I.S."/>
            <person name="Ivanova A.A."/>
            <person name="Naumoff D.G."/>
            <person name="Beletsky A.V."/>
            <person name="Rijpstra W.I.C."/>
            <person name="Sinninghe Damste J.S."/>
            <person name="Mardanov A.V."/>
            <person name="Ravin N.V."/>
            <person name="Dedysh S.N."/>
        </authorList>
    </citation>
    <scope>NUCLEOTIDE SEQUENCE [LARGE SCALE GENOMIC DNA]</scope>
    <source>
        <strain evidence="12">PL17</strain>
    </source>
</reference>
<evidence type="ECO:0000313" key="12">
    <source>
        <dbReference type="Proteomes" id="UP000503447"/>
    </source>
</evidence>
<feature type="transmembrane region" description="Helical" evidence="9">
    <location>
        <begin position="114"/>
        <end position="135"/>
    </location>
</feature>
<dbReference type="GO" id="GO:0005886">
    <property type="term" value="C:plasma membrane"/>
    <property type="evidence" value="ECO:0007669"/>
    <property type="project" value="UniProtKB-SubCell"/>
</dbReference>
<dbReference type="AlphaFoldDB" id="A0A6M5YIQ2"/>
<dbReference type="PANTHER" id="PTHR38686:SF1">
    <property type="entry name" value="APOLIPOPROTEIN N-ACYLTRANSFERASE"/>
    <property type="match status" value="1"/>
</dbReference>
<evidence type="ECO:0000256" key="6">
    <source>
        <dbReference type="ARBA" id="ARBA00022989"/>
    </source>
</evidence>
<dbReference type="EMBL" id="CP053452">
    <property type="protein sequence ID" value="QJW92852.1"/>
    <property type="molecule type" value="Genomic_DNA"/>
</dbReference>
<keyword evidence="5 9" id="KW-0812">Transmembrane</keyword>
<dbReference type="Pfam" id="PF00795">
    <property type="entry name" value="CN_hydrolase"/>
    <property type="match status" value="1"/>
</dbReference>
<dbReference type="Gene3D" id="3.60.110.10">
    <property type="entry name" value="Carbon-nitrogen hydrolase"/>
    <property type="match status" value="1"/>
</dbReference>
<dbReference type="GO" id="GO:0016410">
    <property type="term" value="F:N-acyltransferase activity"/>
    <property type="evidence" value="ECO:0007669"/>
    <property type="project" value="InterPro"/>
</dbReference>
<keyword evidence="8" id="KW-0012">Acyltransferase</keyword>